<feature type="domain" description="VWA-like" evidence="1">
    <location>
        <begin position="299"/>
        <end position="425"/>
    </location>
</feature>
<comment type="caution">
    <text evidence="3">The sequence shown here is derived from an EMBL/GenBank/DDBJ whole genome shotgun (WGS) entry which is preliminary data.</text>
</comment>
<accession>A0A7W3UKR2</accession>
<proteinExistence type="predicted"/>
<protein>
    <submittedName>
        <fullName evidence="3">Peptidase</fullName>
    </submittedName>
</protein>
<reference evidence="3 4" key="1">
    <citation type="submission" date="2020-07" db="EMBL/GenBank/DDBJ databases">
        <title>Description of Limosilactobacillus balticus sp. nov., Limosilactobacillus agrestis sp. nov., Limosilactobacillus albertensis sp. nov., Limosilactobacillus rudii sp. nov., Limosilactobacillus fastidiosus sp. nov., five novel Limosilactobacillus species isolated from the vertebrate gastrointestinal tract, and proposal of 6 subspecies of Limosilactobacillus reuteri adapted to the gastrointestinal tract of specific vertebrate hosts.</title>
        <authorList>
            <person name="Li F."/>
            <person name="Cheng C."/>
            <person name="Zheng J."/>
            <person name="Quevedo R.M."/>
            <person name="Li J."/>
            <person name="Roos S."/>
            <person name="Gaenzle M.G."/>
            <person name="Walter J."/>
        </authorList>
    </citation>
    <scope>NUCLEOTIDE SEQUENCE [LARGE SCALE GENOMIC DNA]</scope>
    <source>
        <strain evidence="3 4">STM2_1</strain>
    </source>
</reference>
<sequence>MNISRMFHRFRHRETNNNADQLITAAIVSVLQDHRMSGEVLLQLPREEKSQLPAVMGLEWHNDRLVLAFNPSRLVHLRSDELKELLEHEALHIIWEHPLRYANPPHPGLVQIATDVAVNQFLSEPPQGTMTLGQLQRLLRRRIMPKQDSQNYLTLLENLPVEQQEKLRQEGIKLKAGQQGHAIGEIRPALDSHAGWKNTNSNAHQLNNQTIRLANIKKILQQAYQHTPQRDRGLLPGGIKEKLDAITVTKTVKWQQILRQQFGMIVRGQQPSHARFNRRQPLRMDLPGTVARLTPAVDIFIDNSGSVRDEELGQTLVIIQKMLKQSHLAATVYSFDAKVTSKEYIRPGKKIELIRHGGGGTSFQCVFDYLQQHQVARQGHIVIIITDGWGEKKVDTYHYRNVYWLMMTKVGQLSVENPPGRVLEMKG</sequence>
<dbReference type="PANTHER" id="PTHR38730:SF1">
    <property type="entry name" value="SLL7028 PROTEIN"/>
    <property type="match status" value="1"/>
</dbReference>
<dbReference type="InterPro" id="IPR025154">
    <property type="entry name" value="Put_metallopeptidase_dom"/>
</dbReference>
<dbReference type="AlphaFoldDB" id="A0A7W3UKR2"/>
<dbReference type="Pfam" id="PF13203">
    <property type="entry name" value="DUF2201_N"/>
    <property type="match status" value="1"/>
</dbReference>
<evidence type="ECO:0000259" key="1">
    <source>
        <dbReference type="Pfam" id="PF09967"/>
    </source>
</evidence>
<evidence type="ECO:0000313" key="3">
    <source>
        <dbReference type="EMBL" id="MBB1097387.1"/>
    </source>
</evidence>
<organism evidence="3 4">
    <name type="scientific">Limosilactobacillus rudii</name>
    <dbReference type="NCBI Taxonomy" id="2759755"/>
    <lineage>
        <taxon>Bacteria</taxon>
        <taxon>Bacillati</taxon>
        <taxon>Bacillota</taxon>
        <taxon>Bacilli</taxon>
        <taxon>Lactobacillales</taxon>
        <taxon>Lactobacillaceae</taxon>
        <taxon>Limosilactobacillus</taxon>
    </lineage>
</organism>
<dbReference type="PANTHER" id="PTHR38730">
    <property type="entry name" value="SLL7028 PROTEIN"/>
    <property type="match status" value="1"/>
</dbReference>
<feature type="domain" description="Putative metallopeptidase" evidence="2">
    <location>
        <begin position="24"/>
        <end position="280"/>
    </location>
</feature>
<dbReference type="EMBL" id="JACIVA010000046">
    <property type="protein sequence ID" value="MBB1097387.1"/>
    <property type="molecule type" value="Genomic_DNA"/>
</dbReference>
<evidence type="ECO:0000259" key="2">
    <source>
        <dbReference type="Pfam" id="PF13203"/>
    </source>
</evidence>
<name>A0A7W3UKR2_9LACO</name>
<gene>
    <name evidence="3" type="ORF">H5S09_05485</name>
</gene>
<dbReference type="InterPro" id="IPR018698">
    <property type="entry name" value="VWA-like_dom"/>
</dbReference>
<dbReference type="RefSeq" id="WP_182596126.1">
    <property type="nucleotide sequence ID" value="NZ_JACIVA010000046.1"/>
</dbReference>
<dbReference type="Pfam" id="PF09967">
    <property type="entry name" value="DUF2201"/>
    <property type="match status" value="1"/>
</dbReference>
<keyword evidence="4" id="KW-1185">Reference proteome</keyword>
<evidence type="ECO:0000313" key="4">
    <source>
        <dbReference type="Proteomes" id="UP000517106"/>
    </source>
</evidence>
<dbReference type="Proteomes" id="UP000517106">
    <property type="component" value="Unassembled WGS sequence"/>
</dbReference>